<feature type="compositionally biased region" description="Low complexity" evidence="1">
    <location>
        <begin position="216"/>
        <end position="231"/>
    </location>
</feature>
<reference evidence="3 4" key="1">
    <citation type="submission" date="2018-05" db="EMBL/GenBank/DDBJ databases">
        <title>Micromonospora from Atacama Desert.</title>
        <authorList>
            <person name="Carro L."/>
            <person name="Goodfellow M."/>
            <person name="Klenk H.-P."/>
        </authorList>
    </citation>
    <scope>NUCLEOTIDE SEQUENCE [LARGE SCALE GENOMIC DNA]</scope>
    <source>
        <strain evidence="3 4">LB41</strain>
    </source>
</reference>
<feature type="compositionally biased region" description="Polar residues" evidence="1">
    <location>
        <begin position="175"/>
        <end position="185"/>
    </location>
</feature>
<evidence type="ECO:0000256" key="1">
    <source>
        <dbReference type="SAM" id="MobiDB-lite"/>
    </source>
</evidence>
<dbReference type="Gene3D" id="2.40.10.120">
    <property type="match status" value="1"/>
</dbReference>
<dbReference type="PANTHER" id="PTHR43019">
    <property type="entry name" value="SERINE ENDOPROTEASE DEGS"/>
    <property type="match status" value="1"/>
</dbReference>
<feature type="transmembrane region" description="Helical" evidence="2">
    <location>
        <begin position="276"/>
        <end position="296"/>
    </location>
</feature>
<keyword evidence="2" id="KW-0472">Membrane</keyword>
<evidence type="ECO:0000313" key="3">
    <source>
        <dbReference type="EMBL" id="RQW91650.1"/>
    </source>
</evidence>
<accession>A0ABX9Y221</accession>
<protein>
    <submittedName>
        <fullName evidence="3">Peptidase S1</fullName>
    </submittedName>
</protein>
<feature type="compositionally biased region" description="Pro residues" evidence="1">
    <location>
        <begin position="24"/>
        <end position="36"/>
    </location>
</feature>
<keyword evidence="4" id="KW-1185">Reference proteome</keyword>
<feature type="compositionally biased region" description="Low complexity" evidence="1">
    <location>
        <begin position="238"/>
        <end position="257"/>
    </location>
</feature>
<keyword evidence="2" id="KW-0812">Transmembrane</keyword>
<gene>
    <name evidence="3" type="ORF">DLJ60_16725</name>
</gene>
<dbReference type="SUPFAM" id="SSF50494">
    <property type="entry name" value="Trypsin-like serine proteases"/>
    <property type="match status" value="1"/>
</dbReference>
<dbReference type="PRINTS" id="PR00834">
    <property type="entry name" value="PROTEASES2C"/>
</dbReference>
<sequence>MTGGYGTGDGVPGQGGDPTADRPGPLPPRFDPPGGPAPLSGSTVPGSAAGGGGPAWSGTPGHAAPGTGYPTTSPGAGYPTTSPGASYPGSSGGSYPASSGTSYPAPSSGAGHPARATAPPSAGYPGRADAAGASPSAAYSASSGVATPPAPSQPSFGAAPSQPGPSSFGGAPAQPGQSSFGSAPAQSAPAYPGQAPAGSQSFPGQASSPYADRHSGAPSGSGSSYPGRPVSAPAYPGQPVSAPSYPAQPAAYPGQQVSGFGAPLGPPERAPRRSRLAVVALALAAVLAVVSGVQAYQIYRLDDRLAAADKRMAEGQGADASRLDGLEQRAGSLEKQAGAAFNPEAVASAVLPSVFRVRAGQFTGTAFAVGKAPSGGGTTLLTNFHVVESVFTAGERKVFLERKDQRFEATIIATDKDKDLAQLRTTAKFAGLVAASDPVRSGQQIIVVGAPLGLQDSVTTGVVSAFREDERGGGPVIQFDAPINPGNSGGPVINGAKEVVGIATAKARNAEGIGLAVPIKTACDRFRLC</sequence>
<feature type="compositionally biased region" description="Low complexity" evidence="1">
    <location>
        <begin position="37"/>
        <end position="47"/>
    </location>
</feature>
<keyword evidence="2" id="KW-1133">Transmembrane helix</keyword>
<organism evidence="3 4">
    <name type="scientific">Micromonospora chalcea</name>
    <dbReference type="NCBI Taxonomy" id="1874"/>
    <lineage>
        <taxon>Bacteria</taxon>
        <taxon>Bacillati</taxon>
        <taxon>Actinomycetota</taxon>
        <taxon>Actinomycetes</taxon>
        <taxon>Micromonosporales</taxon>
        <taxon>Micromonosporaceae</taxon>
        <taxon>Micromonospora</taxon>
    </lineage>
</organism>
<dbReference type="RefSeq" id="WP_069089382.1">
    <property type="nucleotide sequence ID" value="NZ_QGTA01000202.1"/>
</dbReference>
<dbReference type="InterPro" id="IPR001940">
    <property type="entry name" value="Peptidase_S1C"/>
</dbReference>
<feature type="region of interest" description="Disordered" evidence="1">
    <location>
        <begin position="1"/>
        <end position="269"/>
    </location>
</feature>
<dbReference type="EMBL" id="QGTA01000202">
    <property type="protein sequence ID" value="RQW91650.1"/>
    <property type="molecule type" value="Genomic_DNA"/>
</dbReference>
<proteinExistence type="predicted"/>
<comment type="caution">
    <text evidence="3">The sequence shown here is derived from an EMBL/GenBank/DDBJ whole genome shotgun (WGS) entry which is preliminary data.</text>
</comment>
<feature type="compositionally biased region" description="Gly residues" evidence="1">
    <location>
        <begin position="1"/>
        <end position="16"/>
    </location>
</feature>
<evidence type="ECO:0000256" key="2">
    <source>
        <dbReference type="SAM" id="Phobius"/>
    </source>
</evidence>
<dbReference type="Pfam" id="PF13365">
    <property type="entry name" value="Trypsin_2"/>
    <property type="match status" value="1"/>
</dbReference>
<name>A0ABX9Y221_MICCH</name>
<feature type="compositionally biased region" description="Low complexity" evidence="1">
    <location>
        <begin position="79"/>
        <end position="111"/>
    </location>
</feature>
<feature type="compositionally biased region" description="Polar residues" evidence="1">
    <location>
        <begin position="197"/>
        <end position="208"/>
    </location>
</feature>
<dbReference type="InterPro" id="IPR009003">
    <property type="entry name" value="Peptidase_S1_PA"/>
</dbReference>
<feature type="compositionally biased region" description="Low complexity" evidence="1">
    <location>
        <begin position="126"/>
        <end position="146"/>
    </location>
</feature>
<dbReference type="PANTHER" id="PTHR43019:SF23">
    <property type="entry name" value="PROTEASE DO-LIKE 5, CHLOROPLASTIC"/>
    <property type="match status" value="1"/>
</dbReference>
<evidence type="ECO:0000313" key="4">
    <source>
        <dbReference type="Proteomes" id="UP000274694"/>
    </source>
</evidence>
<dbReference type="Proteomes" id="UP000274694">
    <property type="component" value="Unassembled WGS sequence"/>
</dbReference>